<evidence type="ECO:0000256" key="2">
    <source>
        <dbReference type="ARBA" id="ARBA00007935"/>
    </source>
</evidence>
<evidence type="ECO:0000313" key="10">
    <source>
        <dbReference type="EMBL" id="MBE3000658.1"/>
    </source>
</evidence>
<organism evidence="10 11">
    <name type="scientific">Nocardiopsis coralli</name>
    <dbReference type="NCBI Taxonomy" id="2772213"/>
    <lineage>
        <taxon>Bacteria</taxon>
        <taxon>Bacillati</taxon>
        <taxon>Actinomycetota</taxon>
        <taxon>Actinomycetes</taxon>
        <taxon>Streptosporangiales</taxon>
        <taxon>Nocardiopsidaceae</taxon>
        <taxon>Nocardiopsis</taxon>
    </lineage>
</organism>
<dbReference type="Pfam" id="PF01032">
    <property type="entry name" value="FecCD"/>
    <property type="match status" value="1"/>
</dbReference>
<feature type="transmembrane region" description="Helical" evidence="9">
    <location>
        <begin position="266"/>
        <end position="293"/>
    </location>
</feature>
<evidence type="ECO:0000256" key="8">
    <source>
        <dbReference type="SAM" id="MobiDB-lite"/>
    </source>
</evidence>
<evidence type="ECO:0000313" key="11">
    <source>
        <dbReference type="Proteomes" id="UP000806528"/>
    </source>
</evidence>
<accession>A0ABR9P9Z3</accession>
<reference evidence="10 11" key="1">
    <citation type="submission" date="2020-09" db="EMBL/GenBank/DDBJ databases">
        <title>Diversity and distribution of actinomycetes associated with coral in the coast of Hainan.</title>
        <authorList>
            <person name="Li F."/>
        </authorList>
    </citation>
    <scope>NUCLEOTIDE SEQUENCE [LARGE SCALE GENOMIC DNA]</scope>
    <source>
        <strain evidence="10 11">HNM0947</strain>
    </source>
</reference>
<feature type="region of interest" description="Disordered" evidence="8">
    <location>
        <begin position="1"/>
        <end position="21"/>
    </location>
</feature>
<keyword evidence="3" id="KW-0813">Transport</keyword>
<dbReference type="InterPro" id="IPR000522">
    <property type="entry name" value="ABC_transptr_permease_BtuC"/>
</dbReference>
<feature type="transmembrane region" description="Helical" evidence="9">
    <location>
        <begin position="223"/>
        <end position="240"/>
    </location>
</feature>
<comment type="similarity">
    <text evidence="2">Belongs to the binding-protein-dependent transport system permease family. FecCD subfamily.</text>
</comment>
<dbReference type="EMBL" id="JADBGI010000016">
    <property type="protein sequence ID" value="MBE3000658.1"/>
    <property type="molecule type" value="Genomic_DNA"/>
</dbReference>
<keyword evidence="4" id="KW-1003">Cell membrane</keyword>
<gene>
    <name evidence="10" type="ORF">IDM40_18405</name>
</gene>
<keyword evidence="7 9" id="KW-0472">Membrane</keyword>
<sequence length="362" mass="37252">MNPRTRDRPATTGHSPAPEPASTLETVVRGRVRRARRRRTIIAVLAVLVAAGFAASLMFGQTFYPPGDVARVVFGQEVPGASFTVGRLRLPRAVLAVAAGLSFGLAGVTFQTMLRNPLASPDIIGISSGASAAAVFAIVVLGLSGTAVSTVAVVAALAVALLVHALSARRGAAGTRLILIGIGIGAMMDSVTAHVLDRAAEWDLQEAMRRLTGSLNGATWNETVPVLVVLVLVGPLLLAMSRDLEMFRLGEDTAPALGVRVARTRLLALTGAVGLIAFATAAAGPVAFVAFLSGPIAARLVGPNGSLFLPAALVGALLVLVGDFAGQFLLDSRYPVGVVTGVLGAPYLVYLIVRTNRSEGSL</sequence>
<keyword evidence="11" id="KW-1185">Reference proteome</keyword>
<evidence type="ECO:0000256" key="1">
    <source>
        <dbReference type="ARBA" id="ARBA00004651"/>
    </source>
</evidence>
<feature type="transmembrane region" description="Helical" evidence="9">
    <location>
        <begin position="123"/>
        <end position="141"/>
    </location>
</feature>
<dbReference type="PANTHER" id="PTHR30472:SF24">
    <property type="entry name" value="FERRIC ENTEROBACTIN TRANSPORT SYSTEM PERMEASE PROTEIN FEPG"/>
    <property type="match status" value="1"/>
</dbReference>
<dbReference type="PANTHER" id="PTHR30472">
    <property type="entry name" value="FERRIC ENTEROBACTIN TRANSPORT SYSTEM PERMEASE PROTEIN"/>
    <property type="match status" value="1"/>
</dbReference>
<name>A0ABR9P9Z3_9ACTN</name>
<dbReference type="CDD" id="cd06550">
    <property type="entry name" value="TM_ABC_iron-siderophores_like"/>
    <property type="match status" value="1"/>
</dbReference>
<evidence type="ECO:0000256" key="9">
    <source>
        <dbReference type="SAM" id="Phobius"/>
    </source>
</evidence>
<feature type="transmembrane region" description="Helical" evidence="9">
    <location>
        <begin position="177"/>
        <end position="196"/>
    </location>
</feature>
<comment type="subcellular location">
    <subcellularLocation>
        <location evidence="1">Cell membrane</location>
        <topology evidence="1">Multi-pass membrane protein</topology>
    </subcellularLocation>
</comment>
<evidence type="ECO:0000256" key="6">
    <source>
        <dbReference type="ARBA" id="ARBA00022989"/>
    </source>
</evidence>
<dbReference type="Gene3D" id="1.10.3470.10">
    <property type="entry name" value="ABC transporter involved in vitamin B12 uptake, BtuC"/>
    <property type="match status" value="1"/>
</dbReference>
<protein>
    <submittedName>
        <fullName evidence="10">Iron ABC transporter permease</fullName>
    </submittedName>
</protein>
<dbReference type="Proteomes" id="UP000806528">
    <property type="component" value="Unassembled WGS sequence"/>
</dbReference>
<evidence type="ECO:0000256" key="5">
    <source>
        <dbReference type="ARBA" id="ARBA00022692"/>
    </source>
</evidence>
<evidence type="ECO:0000256" key="4">
    <source>
        <dbReference type="ARBA" id="ARBA00022475"/>
    </source>
</evidence>
<feature type="transmembrane region" description="Helical" evidence="9">
    <location>
        <begin position="93"/>
        <end position="111"/>
    </location>
</feature>
<feature type="transmembrane region" description="Helical" evidence="9">
    <location>
        <begin position="41"/>
        <end position="64"/>
    </location>
</feature>
<feature type="transmembrane region" description="Helical" evidence="9">
    <location>
        <begin position="334"/>
        <end position="353"/>
    </location>
</feature>
<evidence type="ECO:0000256" key="7">
    <source>
        <dbReference type="ARBA" id="ARBA00023136"/>
    </source>
</evidence>
<evidence type="ECO:0000256" key="3">
    <source>
        <dbReference type="ARBA" id="ARBA00022448"/>
    </source>
</evidence>
<feature type="transmembrane region" description="Helical" evidence="9">
    <location>
        <begin position="305"/>
        <end position="322"/>
    </location>
</feature>
<dbReference type="InterPro" id="IPR037294">
    <property type="entry name" value="ABC_BtuC-like"/>
</dbReference>
<keyword evidence="6 9" id="KW-1133">Transmembrane helix</keyword>
<proteinExistence type="inferred from homology"/>
<keyword evidence="5 9" id="KW-0812">Transmembrane</keyword>
<comment type="caution">
    <text evidence="10">The sequence shown here is derived from an EMBL/GenBank/DDBJ whole genome shotgun (WGS) entry which is preliminary data.</text>
</comment>
<dbReference type="SUPFAM" id="SSF81345">
    <property type="entry name" value="ABC transporter involved in vitamin B12 uptake, BtuC"/>
    <property type="match status" value="1"/>
</dbReference>
<dbReference type="RefSeq" id="WP_193123265.1">
    <property type="nucleotide sequence ID" value="NZ_JADBGI010000016.1"/>
</dbReference>
<feature type="transmembrane region" description="Helical" evidence="9">
    <location>
        <begin position="147"/>
        <end position="165"/>
    </location>
</feature>